<reference evidence="2 3" key="1">
    <citation type="submission" date="2019-07" db="EMBL/GenBank/DDBJ databases">
        <title>The pathways for chlorine oxyanion respiration interact through the shared metabolite chlorate.</title>
        <authorList>
            <person name="Barnum T.P."/>
            <person name="Cheng Y."/>
            <person name="Hill K.A."/>
            <person name="Lucas L.N."/>
            <person name="Carlson H.K."/>
            <person name="Coates J.D."/>
        </authorList>
    </citation>
    <scope>NUCLEOTIDE SEQUENCE [LARGE SCALE GENOMIC DNA]</scope>
    <source>
        <strain evidence="2 3">SFB-1</strain>
    </source>
</reference>
<name>A0A557R547_9RHOO</name>
<evidence type="ECO:0000259" key="1">
    <source>
        <dbReference type="Pfam" id="PF00535"/>
    </source>
</evidence>
<accession>A0A557R547</accession>
<dbReference type="PANTHER" id="PTHR43685">
    <property type="entry name" value="GLYCOSYLTRANSFERASE"/>
    <property type="match status" value="1"/>
</dbReference>
<dbReference type="GO" id="GO:0016740">
    <property type="term" value="F:transferase activity"/>
    <property type="evidence" value="ECO:0007669"/>
    <property type="project" value="UniProtKB-KW"/>
</dbReference>
<dbReference type="AlphaFoldDB" id="A0A557R547"/>
<dbReference type="Proteomes" id="UP000318349">
    <property type="component" value="Unassembled WGS sequence"/>
</dbReference>
<dbReference type="SUPFAM" id="SSF53448">
    <property type="entry name" value="Nucleotide-diphospho-sugar transferases"/>
    <property type="match status" value="1"/>
</dbReference>
<dbReference type="Gene3D" id="3.90.550.10">
    <property type="entry name" value="Spore Coat Polysaccharide Biosynthesis Protein SpsA, Chain A"/>
    <property type="match status" value="1"/>
</dbReference>
<dbReference type="InterPro" id="IPR050834">
    <property type="entry name" value="Glycosyltransf_2"/>
</dbReference>
<dbReference type="Pfam" id="PF00535">
    <property type="entry name" value="Glycos_transf_2"/>
    <property type="match status" value="1"/>
</dbReference>
<sequence>MSQPRLSICIPSYNGEQSIRSLIDHLLASKREDLEVVISDDNSSDDTWQIVSRRAVEDPRLRVERNAQNVGMDRNFARTVQLAKGDYVWLCGQDDMIEPEGIERVMAALDSDPGIDFVFMNHAKRELTAEGETLTPGPATEEGVEGFGVESFLQHTGNLLPTFLPTYLIKRSRWNAVSIENYLGTCYCQVGVFLEQPEALHWYHFPGTHVTGLQPLDGWQSNAAAYTRIALGHFAMLWRARARAIGVADARWAGLCLKQGRRLIYALILWRHKGFSLDTGLVEDTQALLKAVSPTLARLFSALVHSPRFVSSALYTLVGLKRRLRTFMTRSAS</sequence>
<evidence type="ECO:0000313" key="2">
    <source>
        <dbReference type="EMBL" id="TVO75743.1"/>
    </source>
</evidence>
<protein>
    <submittedName>
        <fullName evidence="2">Glycosyltransferase</fullName>
    </submittedName>
</protein>
<organism evidence="2 3">
    <name type="scientific">Denitromonas halophila</name>
    <dbReference type="NCBI Taxonomy" id="1629404"/>
    <lineage>
        <taxon>Bacteria</taxon>
        <taxon>Pseudomonadati</taxon>
        <taxon>Pseudomonadota</taxon>
        <taxon>Betaproteobacteria</taxon>
        <taxon>Rhodocyclales</taxon>
        <taxon>Zoogloeaceae</taxon>
        <taxon>Denitromonas</taxon>
    </lineage>
</organism>
<evidence type="ECO:0000313" key="3">
    <source>
        <dbReference type="Proteomes" id="UP000318349"/>
    </source>
</evidence>
<feature type="domain" description="Glycosyltransferase 2-like" evidence="1">
    <location>
        <begin position="7"/>
        <end position="114"/>
    </location>
</feature>
<gene>
    <name evidence="2" type="ORF">FHP89_12375</name>
</gene>
<comment type="caution">
    <text evidence="2">The sequence shown here is derived from an EMBL/GenBank/DDBJ whole genome shotgun (WGS) entry which is preliminary data.</text>
</comment>
<proteinExistence type="predicted"/>
<keyword evidence="2" id="KW-0808">Transferase</keyword>
<dbReference type="EMBL" id="VMNI01000011">
    <property type="protein sequence ID" value="TVO75743.1"/>
    <property type="molecule type" value="Genomic_DNA"/>
</dbReference>
<dbReference type="PANTHER" id="PTHR43685:SF2">
    <property type="entry name" value="GLYCOSYLTRANSFERASE 2-LIKE DOMAIN-CONTAINING PROTEIN"/>
    <property type="match status" value="1"/>
</dbReference>
<dbReference type="InterPro" id="IPR029044">
    <property type="entry name" value="Nucleotide-diphossugar_trans"/>
</dbReference>
<dbReference type="InterPro" id="IPR001173">
    <property type="entry name" value="Glyco_trans_2-like"/>
</dbReference>